<evidence type="ECO:0000313" key="2">
    <source>
        <dbReference type="EMBL" id="EEQ34993.1"/>
    </source>
</evidence>
<dbReference type="InterPro" id="IPR036928">
    <property type="entry name" value="AS_sf"/>
</dbReference>
<dbReference type="VEuPathDB" id="FungiDB:MCYG_07812"/>
<keyword evidence="3" id="KW-1185">Reference proteome</keyword>
<organism evidence="2 3">
    <name type="scientific">Arthroderma otae (strain ATCC MYA-4605 / CBS 113480)</name>
    <name type="common">Microsporum canis</name>
    <dbReference type="NCBI Taxonomy" id="554155"/>
    <lineage>
        <taxon>Eukaryota</taxon>
        <taxon>Fungi</taxon>
        <taxon>Dikarya</taxon>
        <taxon>Ascomycota</taxon>
        <taxon>Pezizomycotina</taxon>
        <taxon>Eurotiomycetes</taxon>
        <taxon>Eurotiomycetidae</taxon>
        <taxon>Onygenales</taxon>
        <taxon>Arthrodermataceae</taxon>
        <taxon>Microsporum</taxon>
    </lineage>
</organism>
<dbReference type="Gene3D" id="3.90.1300.10">
    <property type="entry name" value="Amidase signature (AS) domain"/>
    <property type="match status" value="1"/>
</dbReference>
<dbReference type="PANTHER" id="PTHR42678">
    <property type="entry name" value="AMIDASE"/>
    <property type="match status" value="1"/>
</dbReference>
<dbReference type="eggNOG" id="KOG1211">
    <property type="taxonomic scope" value="Eukaryota"/>
</dbReference>
<dbReference type="EMBL" id="DS995707">
    <property type="protein sequence ID" value="EEQ34993.1"/>
    <property type="molecule type" value="Genomic_DNA"/>
</dbReference>
<gene>
    <name evidence="2" type="ORF">MCYG_07812</name>
</gene>
<evidence type="ECO:0000313" key="3">
    <source>
        <dbReference type="Proteomes" id="UP000002035"/>
    </source>
</evidence>
<dbReference type="AlphaFoldDB" id="C5FXF3"/>
<name>C5FXF3_ARTOC</name>
<dbReference type="InterPro" id="IPR023631">
    <property type="entry name" value="Amidase_dom"/>
</dbReference>
<dbReference type="OMA" id="CGGDTMN"/>
<dbReference type="HOGENOM" id="CLU_009600_14_2_1"/>
<dbReference type="Pfam" id="PF01425">
    <property type="entry name" value="Amidase"/>
    <property type="match status" value="1"/>
</dbReference>
<reference evidence="3" key="1">
    <citation type="journal article" date="2012" name="MBio">
        <title>Comparative genome analysis of Trichophyton rubrum and related dermatophytes reveals candidate genes involved in infection.</title>
        <authorList>
            <person name="Martinez D.A."/>
            <person name="Oliver B.G."/>
            <person name="Graeser Y."/>
            <person name="Goldberg J.M."/>
            <person name="Li W."/>
            <person name="Martinez-Rossi N.M."/>
            <person name="Monod M."/>
            <person name="Shelest E."/>
            <person name="Barton R.C."/>
            <person name="Birch E."/>
            <person name="Brakhage A.A."/>
            <person name="Chen Z."/>
            <person name="Gurr S.J."/>
            <person name="Heiman D."/>
            <person name="Heitman J."/>
            <person name="Kosti I."/>
            <person name="Rossi A."/>
            <person name="Saif S."/>
            <person name="Samalova M."/>
            <person name="Saunders C.W."/>
            <person name="Shea T."/>
            <person name="Summerbell R.C."/>
            <person name="Xu J."/>
            <person name="Young S."/>
            <person name="Zeng Q."/>
            <person name="Birren B.W."/>
            <person name="Cuomo C.A."/>
            <person name="White T.C."/>
        </authorList>
    </citation>
    <scope>NUCLEOTIDE SEQUENCE [LARGE SCALE GENOMIC DNA]</scope>
    <source>
        <strain evidence="3">ATCC MYA-4605 / CBS 113480</strain>
    </source>
</reference>
<dbReference type="STRING" id="554155.C5FXF3"/>
<dbReference type="RefSeq" id="XP_002844029.1">
    <property type="nucleotide sequence ID" value="XM_002843983.1"/>
</dbReference>
<proteinExistence type="predicted"/>
<feature type="domain" description="Amidase" evidence="1">
    <location>
        <begin position="131"/>
        <end position="520"/>
    </location>
</feature>
<sequence>MQIFPSSILPAWAALQSISETFTLFSLPPETPRFDPTEATIQSVHRALYANITQKDNRLTCREVITAFLNQIDAYNPLINAIISLDAGSLSVADELDAQLIHILNENTYNDTHKNYSSIDDVPLAFNPSSLPSLFCIPVLLKDNFDTANVSTTAGCAALYNSTPPLHDSPVVKALREAGAVILGKTNMHEMALEGLTVSSLGGQTLNPYDRSRTPGGSSGGTGAAIAASFAVFGLGTDTVNSLRSPASANSLFSLRPTRGLISRAGVFPVSYTQDTVGPIARDLDYTELLPRDQALRRNDSLKGVRFGLLEGFINRTDTLETTPVNTAIDAMVSKLEKAGAVVVPIRDRIYNSTTILNLDVQVYEYREMVDSYLRSLGHAASTGARTLADIYAQVDGEDPSFLVIPHQYNFIQSALVSSPQNISYAQKQLSINALTLAVKQTFSSHNLDALIYPQQQNLPVKLGSQNQYGRNGILAALTGCPVITVPAGFSRRDVFRNIPVGVPVGMEVMGLPWEEERLLSIAARIEALEKIRRPPKLKREKGKGSGYNRVMNSVPRLVPNRLNIHDAYPLGVFE</sequence>
<dbReference type="OrthoDB" id="566138at2759"/>
<protein>
    <submittedName>
        <fullName evidence="2">Amidase</fullName>
    </submittedName>
</protein>
<evidence type="ECO:0000259" key="1">
    <source>
        <dbReference type="Pfam" id="PF01425"/>
    </source>
</evidence>
<dbReference type="GeneID" id="9226411"/>
<dbReference type="SUPFAM" id="SSF75304">
    <property type="entry name" value="Amidase signature (AS) enzymes"/>
    <property type="match status" value="1"/>
</dbReference>
<dbReference type="Proteomes" id="UP000002035">
    <property type="component" value="Unassembled WGS sequence"/>
</dbReference>
<dbReference type="PANTHER" id="PTHR42678:SF5">
    <property type="entry name" value="GLUTAMYL-TRNA(GLN) AMIDOTRANSFERASE SUBUNIT A"/>
    <property type="match status" value="1"/>
</dbReference>
<accession>C5FXF3</accession>